<dbReference type="Proteomes" id="UP000001357">
    <property type="component" value="Unassembled WGS sequence"/>
</dbReference>
<dbReference type="PROSITE" id="PS50056">
    <property type="entry name" value="TYR_PHOSPHATASE_2"/>
    <property type="match status" value="1"/>
</dbReference>
<dbReference type="AlphaFoldDB" id="A9URU8"/>
<evidence type="ECO:0000256" key="3">
    <source>
        <dbReference type="ARBA" id="ARBA00022692"/>
    </source>
</evidence>
<evidence type="ECO:0000259" key="18">
    <source>
        <dbReference type="PROSITE" id="PS51182"/>
    </source>
</evidence>
<dbReference type="PANTHER" id="PTHR12305:SF60">
    <property type="entry name" value="PHOSPHATIDYLINOSITOL 3,4,5-TRISPHOSPHATE 3-PHOSPHATASE TPTE2-RELATED"/>
    <property type="match status" value="1"/>
</dbReference>
<keyword evidence="6 13" id="KW-0862">Zinc</keyword>
<protein>
    <recommendedName>
        <fullName evidence="12">Cysteine-rich protein 1</fullName>
    </recommendedName>
</protein>
<dbReference type="EMBL" id="CH991544">
    <property type="protein sequence ID" value="EDQ91988.1"/>
    <property type="molecule type" value="Genomic_DNA"/>
</dbReference>
<dbReference type="InterPro" id="IPR000340">
    <property type="entry name" value="Dual-sp_phosphatase_cat-dom"/>
</dbReference>
<dbReference type="InterPro" id="IPR016130">
    <property type="entry name" value="Tyr_Pase_AS"/>
</dbReference>
<dbReference type="SUPFAM" id="SSF52799">
    <property type="entry name" value="(Phosphotyrosine protein) phosphatases II"/>
    <property type="match status" value="1"/>
</dbReference>
<dbReference type="InParanoid" id="A9URU8"/>
<evidence type="ECO:0000256" key="2">
    <source>
        <dbReference type="ARBA" id="ARBA00022481"/>
    </source>
</evidence>
<proteinExistence type="predicted"/>
<dbReference type="SUPFAM" id="SSF57716">
    <property type="entry name" value="Glucocorticoid receptor-like (DNA-binding domain)"/>
    <property type="match status" value="2"/>
</dbReference>
<dbReference type="Gene3D" id="3.20.20.140">
    <property type="entry name" value="Metal-dependent hydrolases"/>
    <property type="match status" value="1"/>
</dbReference>
<sequence>MEVGPWAIAALSFVWMTRLFTNRAHIDLRADVDPYGMKLTGAIHIEAIADDALPGRFVLTRPPYHPNGAVLEMILLGEVDYVVQLAEQADIPLGIVGYANLADAQAPALVASMMEGNRGKYMRGIRMILNHNPSWPKVEHDEHLTSTEFARGYAELAKHKLSFDLQANPHQLERAAALAAKHPEVPMIVDHLGTLKLNVEGSAQRTEALANWRAGMHLLAAAGPHVYVKLSMLAYTESNWHEGSDATVDDLVHEVIALFGTDRCMLASNYPVDKAEFNVQPAQLWARVASQSRACLAPGLGRARSRRLMGKSVIQQLRQPLIGSNEQCSTTLGSQRASDFSSPRELSLAMEDEDFTDALVEVELENGVSFDKSLSHQNRAEKPAGGEPLFRWWVHRVVDNIYTRLFGLLLVLIDVILVFVRLSNAHWKFNSHHKDPIAYDVVSTIIVVYFMIELCARIYAIGPRHFVRLPWEMFDALIVLVTFIFEFAFEAGRVIILARLVRIFLILRLLSEQNKLKRAARLLVSQNKRRYRQDGFDLDLTFVTDRVIAMSFPSSGRTAIYRNPIAEVARFFNTKFPNAYLIVNCCSERDYDHAFFNNSVKNCRIDDHNVPPLNEIFSICREFQDFLSKDEKRVLAIHCKGGKGRTGTIICSWLLYSGMFTQAQEALDFFAERRTDKGVGNMFQGVQTPSQYRFVGYVEDIIQKYNRIPPPTKTLHISTIRVCSLRPTYTRCPFASVDPSGTNGIRSLRVKMLNPDTTVLETSDAKQVTVERSGVSIPAIEFSCSGTAVRQDVKTMFYSEDLPAYYDKCPFYFWFNTGFVPEDRFVQITTPPPPNTNTDIMPFKVPEAPKCPSCGKSVYFAEKHTALGKDWHKMCLKCEKCKKILANGSFLEHGGKPYCQKPCYEALFGAGGYGHGGTESHKDFGKASSTMSSN</sequence>
<dbReference type="STRING" id="81824.A9URU8"/>
<keyword evidence="5" id="KW-0378">Hydrolase</keyword>
<evidence type="ECO:0000256" key="5">
    <source>
        <dbReference type="ARBA" id="ARBA00022801"/>
    </source>
</evidence>
<dbReference type="SUPFAM" id="SSF49562">
    <property type="entry name" value="C2 domain (Calcium/lipid-binding domain, CaLB)"/>
    <property type="match status" value="1"/>
</dbReference>
<dbReference type="InterPro" id="IPR032466">
    <property type="entry name" value="Metal_Hydrolase"/>
</dbReference>
<evidence type="ECO:0000259" key="16">
    <source>
        <dbReference type="PROSITE" id="PS50056"/>
    </source>
</evidence>
<dbReference type="Pfam" id="PF00520">
    <property type="entry name" value="Ion_trans"/>
    <property type="match status" value="1"/>
</dbReference>
<feature type="domain" description="C2 tensin-type" evidence="18">
    <location>
        <begin position="729"/>
        <end position="865"/>
    </location>
</feature>
<reference evidence="19 20" key="1">
    <citation type="journal article" date="2008" name="Nature">
        <title>The genome of the choanoflagellate Monosiga brevicollis and the origin of metazoans.</title>
        <authorList>
            <consortium name="JGI Sequencing"/>
            <person name="King N."/>
            <person name="Westbrook M.J."/>
            <person name="Young S.L."/>
            <person name="Kuo A."/>
            <person name="Abedin M."/>
            <person name="Chapman J."/>
            <person name="Fairclough S."/>
            <person name="Hellsten U."/>
            <person name="Isogai Y."/>
            <person name="Letunic I."/>
            <person name="Marr M."/>
            <person name="Pincus D."/>
            <person name="Putnam N."/>
            <person name="Rokas A."/>
            <person name="Wright K.J."/>
            <person name="Zuzow R."/>
            <person name="Dirks W."/>
            <person name="Good M."/>
            <person name="Goodstein D."/>
            <person name="Lemons D."/>
            <person name="Li W."/>
            <person name="Lyons J.B."/>
            <person name="Morris A."/>
            <person name="Nichols S."/>
            <person name="Richter D.J."/>
            <person name="Salamov A."/>
            <person name="Bork P."/>
            <person name="Lim W.A."/>
            <person name="Manning G."/>
            <person name="Miller W.T."/>
            <person name="McGinnis W."/>
            <person name="Shapiro H."/>
            <person name="Tjian R."/>
            <person name="Grigoriev I.V."/>
            <person name="Rokhsar D."/>
        </authorList>
    </citation>
    <scope>NUCLEOTIDE SEQUENCE [LARGE SCALE GENOMIC DNA]</scope>
    <source>
        <strain evidence="20">MX1 / ATCC 50154</strain>
    </source>
</reference>
<dbReference type="InterPro" id="IPR027359">
    <property type="entry name" value="Volt_channel_dom_sf"/>
</dbReference>
<dbReference type="GO" id="GO:0005216">
    <property type="term" value="F:monoatomic ion channel activity"/>
    <property type="evidence" value="ECO:0007669"/>
    <property type="project" value="InterPro"/>
</dbReference>
<feature type="domain" description="LIM zinc-binding" evidence="15">
    <location>
        <begin position="849"/>
        <end position="910"/>
    </location>
</feature>
<dbReference type="CDD" id="cd09401">
    <property type="entry name" value="LIM_TLP_like"/>
    <property type="match status" value="1"/>
</dbReference>
<accession>A9URU8</accession>
<keyword evidence="3 14" id="KW-0812">Transmembrane</keyword>
<feature type="domain" description="Tyrosine specific protein phosphatases" evidence="16">
    <location>
        <begin position="614"/>
        <end position="674"/>
    </location>
</feature>
<dbReference type="PROSITE" id="PS00383">
    <property type="entry name" value="TYR_PHOSPHATASE_1"/>
    <property type="match status" value="1"/>
</dbReference>
<dbReference type="SUPFAM" id="SSF81324">
    <property type="entry name" value="Voltage-gated potassium channels"/>
    <property type="match status" value="1"/>
</dbReference>
<dbReference type="PANTHER" id="PTHR12305">
    <property type="entry name" value="PHOSPHATASE WITH HOMOLOGY TO TENSIN"/>
    <property type="match status" value="1"/>
</dbReference>
<dbReference type="CDD" id="cd14510">
    <property type="entry name" value="PTP_VSP_TPTE"/>
    <property type="match status" value="1"/>
</dbReference>
<dbReference type="SMART" id="SM01326">
    <property type="entry name" value="PTEN_C2"/>
    <property type="match status" value="1"/>
</dbReference>
<evidence type="ECO:0000259" key="17">
    <source>
        <dbReference type="PROSITE" id="PS51181"/>
    </source>
</evidence>
<dbReference type="InterPro" id="IPR051281">
    <property type="entry name" value="Dual-spec_lipid-protein_phosph"/>
</dbReference>
<comment type="subcellular location">
    <subcellularLocation>
        <location evidence="1">Membrane</location>
        <topology evidence="1">Multi-pass membrane protein</topology>
    </subcellularLocation>
</comment>
<dbReference type="Gene3D" id="1.20.120.350">
    <property type="entry name" value="Voltage-gated potassium channels. Chain C"/>
    <property type="match status" value="1"/>
</dbReference>
<dbReference type="RefSeq" id="XP_001743274.1">
    <property type="nucleotide sequence ID" value="XM_001743222.1"/>
</dbReference>
<dbReference type="InterPro" id="IPR029023">
    <property type="entry name" value="Tensin_phosphatase"/>
</dbReference>
<dbReference type="PROSITE" id="PS00478">
    <property type="entry name" value="LIM_DOMAIN_1"/>
    <property type="match status" value="1"/>
</dbReference>
<keyword evidence="4 13" id="KW-0479">Metal-binding</keyword>
<dbReference type="Gene3D" id="3.90.190.10">
    <property type="entry name" value="Protein tyrosine phosphatase superfamily"/>
    <property type="match status" value="1"/>
</dbReference>
<feature type="transmembrane region" description="Helical" evidence="14">
    <location>
        <begin position="437"/>
        <end position="459"/>
    </location>
</feature>
<evidence type="ECO:0000313" key="20">
    <source>
        <dbReference type="Proteomes" id="UP000001357"/>
    </source>
</evidence>
<dbReference type="eggNOG" id="KOG2283">
    <property type="taxonomic scope" value="Eukaryota"/>
</dbReference>
<feature type="transmembrane region" description="Helical" evidence="14">
    <location>
        <begin position="471"/>
        <end position="488"/>
    </location>
</feature>
<comment type="function">
    <text evidence="11">Seems to have a role in zinc absorption and may function as an intracellular zinc transport protein.</text>
</comment>
<dbReference type="InterPro" id="IPR029021">
    <property type="entry name" value="Prot-tyrosine_phosphatase-like"/>
</dbReference>
<evidence type="ECO:0000256" key="1">
    <source>
        <dbReference type="ARBA" id="ARBA00004141"/>
    </source>
</evidence>
<evidence type="ECO:0000256" key="10">
    <source>
        <dbReference type="ARBA" id="ARBA00023136"/>
    </source>
</evidence>
<evidence type="ECO:0000256" key="9">
    <source>
        <dbReference type="ARBA" id="ARBA00023038"/>
    </source>
</evidence>
<dbReference type="GO" id="GO:0046872">
    <property type="term" value="F:metal ion binding"/>
    <property type="evidence" value="ECO:0007669"/>
    <property type="project" value="UniProtKB-KW"/>
</dbReference>
<dbReference type="PROSITE" id="PS51181">
    <property type="entry name" value="PPASE_TENSIN"/>
    <property type="match status" value="1"/>
</dbReference>
<dbReference type="InterPro" id="IPR035892">
    <property type="entry name" value="C2_domain_sf"/>
</dbReference>
<keyword evidence="7 14" id="KW-1133">Transmembrane helix</keyword>
<dbReference type="KEGG" id="mbr:MONBRDRAFT_31118"/>
<dbReference type="InterPro" id="IPR001781">
    <property type="entry name" value="Znf_LIM"/>
</dbReference>
<dbReference type="GO" id="GO:0016020">
    <property type="term" value="C:membrane"/>
    <property type="evidence" value="ECO:0007669"/>
    <property type="project" value="UniProtKB-SubCell"/>
</dbReference>
<evidence type="ECO:0000256" key="6">
    <source>
        <dbReference type="ARBA" id="ARBA00022833"/>
    </source>
</evidence>
<dbReference type="SUPFAM" id="SSF51556">
    <property type="entry name" value="Metallo-dependent hydrolases"/>
    <property type="match status" value="1"/>
</dbReference>
<feature type="transmembrane region" description="Helical" evidence="14">
    <location>
        <begin position="6"/>
        <end position="21"/>
    </location>
</feature>
<dbReference type="Gene3D" id="2.60.40.1110">
    <property type="match status" value="1"/>
</dbReference>
<dbReference type="InterPro" id="IPR005821">
    <property type="entry name" value="Ion_trans_dom"/>
</dbReference>
<evidence type="ECO:0000256" key="11">
    <source>
        <dbReference type="ARBA" id="ARBA00055254"/>
    </source>
</evidence>
<dbReference type="InterPro" id="IPR045102">
    <property type="entry name" value="PTP_VSP_TPTE"/>
</dbReference>
<dbReference type="SMART" id="SM00132">
    <property type="entry name" value="LIM"/>
    <property type="match status" value="1"/>
</dbReference>
<keyword evidence="8" id="KW-0007">Acetylation</keyword>
<evidence type="ECO:0000259" key="15">
    <source>
        <dbReference type="PROSITE" id="PS50023"/>
    </source>
</evidence>
<dbReference type="Pfam" id="PF00412">
    <property type="entry name" value="LIM"/>
    <property type="match status" value="1"/>
</dbReference>
<dbReference type="Pfam" id="PF10409">
    <property type="entry name" value="PTEN_C2"/>
    <property type="match status" value="1"/>
</dbReference>
<evidence type="ECO:0000256" key="7">
    <source>
        <dbReference type="ARBA" id="ARBA00022989"/>
    </source>
</evidence>
<keyword evidence="2" id="KW-0488">Methylation</keyword>
<dbReference type="InterPro" id="IPR014020">
    <property type="entry name" value="Tensin_C2-dom"/>
</dbReference>
<dbReference type="Pfam" id="PF00782">
    <property type="entry name" value="DSPc"/>
    <property type="match status" value="1"/>
</dbReference>
<keyword evidence="9 13" id="KW-0440">LIM domain</keyword>
<feature type="domain" description="Phosphatase tensin-type" evidence="17">
    <location>
        <begin position="529"/>
        <end position="705"/>
    </location>
</feature>
<evidence type="ECO:0000256" key="12">
    <source>
        <dbReference type="ARBA" id="ARBA00072537"/>
    </source>
</evidence>
<evidence type="ECO:0000256" key="4">
    <source>
        <dbReference type="ARBA" id="ARBA00022723"/>
    </source>
</evidence>
<gene>
    <name evidence="19" type="ORF">MONBRDRAFT_31118</name>
</gene>
<feature type="transmembrane region" description="Helical" evidence="14">
    <location>
        <begin position="401"/>
        <end position="422"/>
    </location>
</feature>
<keyword evidence="10 14" id="KW-0472">Membrane</keyword>
<evidence type="ECO:0000256" key="8">
    <source>
        <dbReference type="ARBA" id="ARBA00022990"/>
    </source>
</evidence>
<dbReference type="FunFam" id="2.10.110.10:FF:000054">
    <property type="entry name" value="Cysteine-rich protein 1"/>
    <property type="match status" value="1"/>
</dbReference>
<name>A9URU8_MONBE</name>
<evidence type="ECO:0000256" key="13">
    <source>
        <dbReference type="PROSITE-ProRule" id="PRU00125"/>
    </source>
</evidence>
<dbReference type="PROSITE" id="PS50023">
    <property type="entry name" value="LIM_DOMAIN_2"/>
    <property type="match status" value="1"/>
</dbReference>
<organism evidence="19 20">
    <name type="scientific">Monosiga brevicollis</name>
    <name type="common">Choanoflagellate</name>
    <dbReference type="NCBI Taxonomy" id="81824"/>
    <lineage>
        <taxon>Eukaryota</taxon>
        <taxon>Choanoflagellata</taxon>
        <taxon>Craspedida</taxon>
        <taxon>Salpingoecidae</taxon>
        <taxon>Monosiga</taxon>
    </lineage>
</organism>
<dbReference type="eggNOG" id="KOG1700">
    <property type="taxonomic scope" value="Eukaryota"/>
</dbReference>
<dbReference type="GO" id="GO:0016314">
    <property type="term" value="F:phosphatidylinositol-3,4,5-trisphosphate 3-phosphatase activity"/>
    <property type="evidence" value="ECO:0000318"/>
    <property type="project" value="GO_Central"/>
</dbReference>
<evidence type="ECO:0000313" key="19">
    <source>
        <dbReference type="EMBL" id="EDQ91988.1"/>
    </source>
</evidence>
<dbReference type="PROSITE" id="PS51182">
    <property type="entry name" value="C2_TENSIN"/>
    <property type="match status" value="1"/>
</dbReference>
<dbReference type="InterPro" id="IPR000387">
    <property type="entry name" value="Tyr_Pase_dom"/>
</dbReference>
<dbReference type="Gene3D" id="2.10.110.10">
    <property type="entry name" value="Cysteine Rich Protein"/>
    <property type="match status" value="1"/>
</dbReference>
<dbReference type="GO" id="GO:0005829">
    <property type="term" value="C:cytosol"/>
    <property type="evidence" value="ECO:0000318"/>
    <property type="project" value="GO_Central"/>
</dbReference>
<evidence type="ECO:0000256" key="14">
    <source>
        <dbReference type="SAM" id="Phobius"/>
    </source>
</evidence>
<dbReference type="Pfam" id="PF04909">
    <property type="entry name" value="Amidohydro_2"/>
    <property type="match status" value="1"/>
</dbReference>
<keyword evidence="20" id="KW-1185">Reference proteome</keyword>
<dbReference type="InterPro" id="IPR006680">
    <property type="entry name" value="Amidohydro-rel"/>
</dbReference>
<dbReference type="GeneID" id="5888788"/>